<proteinExistence type="predicted"/>
<evidence type="ECO:0000313" key="4">
    <source>
        <dbReference type="Proteomes" id="UP000002785"/>
    </source>
</evidence>
<dbReference type="Gene3D" id="2.130.10.10">
    <property type="entry name" value="YVTN repeat-like/Quinoprotein amine dehydrogenase"/>
    <property type="match status" value="2"/>
</dbReference>
<evidence type="ECO:0000313" key="3">
    <source>
        <dbReference type="EMBL" id="EFH28195.1"/>
    </source>
</evidence>
<keyword evidence="1" id="KW-0853">WD repeat</keyword>
<dbReference type="PANTHER" id="PTHR19879">
    <property type="entry name" value="TRANSCRIPTION INITIATION FACTOR TFIID"/>
    <property type="match status" value="1"/>
</dbReference>
<protein>
    <submittedName>
        <fullName evidence="3">WD repeat-containing protein</fullName>
    </submittedName>
</protein>
<feature type="compositionally biased region" description="Basic residues" evidence="2">
    <location>
        <begin position="1"/>
        <end position="11"/>
    </location>
</feature>
<dbReference type="InterPro" id="IPR001680">
    <property type="entry name" value="WD40_rpt"/>
</dbReference>
<reference evidence="3" key="1">
    <citation type="submission" date="2009-10" db="EMBL/GenBank/DDBJ databases">
        <title>The genome sequence of Streptomyces sviceus strain ATCC 29083.</title>
        <authorList>
            <consortium name="The Broad Institute Genome Sequencing Platform"/>
            <consortium name="Broad Institute Microbial Sequencing Center"/>
            <person name="Fischbach M."/>
            <person name="Godfrey P."/>
            <person name="Ward D."/>
            <person name="Young S."/>
            <person name="Zeng Q."/>
            <person name="Koehrsen M."/>
            <person name="Alvarado L."/>
            <person name="Berlin A.M."/>
            <person name="Bochicchio J."/>
            <person name="Borenstein D."/>
            <person name="Chapman S.B."/>
            <person name="Chen Z."/>
            <person name="Engels R."/>
            <person name="Freedman E."/>
            <person name="Gellesch M."/>
            <person name="Goldberg J."/>
            <person name="Griggs A."/>
            <person name="Gujja S."/>
            <person name="Heilman E.R."/>
            <person name="Heiman D.I."/>
            <person name="Hepburn T.A."/>
            <person name="Howarth C."/>
            <person name="Jen D."/>
            <person name="Larson L."/>
            <person name="Lewis B."/>
            <person name="Mehta T."/>
            <person name="Park D."/>
            <person name="Pearson M."/>
            <person name="Richards J."/>
            <person name="Roberts A."/>
            <person name="Saif S."/>
            <person name="Shea T.D."/>
            <person name="Shenoy N."/>
            <person name="Sisk P."/>
            <person name="Stolte C."/>
            <person name="Sykes S.N."/>
            <person name="Thomson T."/>
            <person name="Walk T."/>
            <person name="White J."/>
            <person name="Yandava C."/>
            <person name="Straight P."/>
            <person name="Clardy J."/>
            <person name="Hung D."/>
            <person name="Kolter R."/>
            <person name="Mekalanos J."/>
            <person name="Walker S."/>
            <person name="Walsh C.T."/>
            <person name="Wieland-Brown L.C."/>
            <person name="Haas B."/>
            <person name="Nusbaum C."/>
            <person name="Birren B."/>
        </authorList>
    </citation>
    <scope>NUCLEOTIDE SEQUENCE [LARGE SCALE GENOMIC DNA]</scope>
    <source>
        <strain evidence="3">ATCC 29083</strain>
    </source>
</reference>
<accession>D6XBU0</accession>
<dbReference type="HOGENOM" id="CLU_484775_0_0_11"/>
<dbReference type="PROSITE" id="PS50082">
    <property type="entry name" value="WD_REPEATS_2"/>
    <property type="match status" value="1"/>
</dbReference>
<dbReference type="SUPFAM" id="SSF50978">
    <property type="entry name" value="WD40 repeat-like"/>
    <property type="match status" value="1"/>
</dbReference>
<gene>
    <name evidence="3" type="ORF">SSEG_10396</name>
</gene>
<feature type="repeat" description="WD" evidence="1">
    <location>
        <begin position="403"/>
        <end position="444"/>
    </location>
</feature>
<name>D6XBU0_STRX2</name>
<evidence type="ECO:0000256" key="1">
    <source>
        <dbReference type="PROSITE-ProRule" id="PRU00221"/>
    </source>
</evidence>
<dbReference type="Pfam" id="PF00400">
    <property type="entry name" value="WD40"/>
    <property type="match status" value="2"/>
</dbReference>
<dbReference type="SMART" id="SM00320">
    <property type="entry name" value="WD40"/>
    <property type="match status" value="5"/>
</dbReference>
<dbReference type="PANTHER" id="PTHR19879:SF9">
    <property type="entry name" value="TRANSCRIPTION INITIATION FACTOR TFIID SUBUNIT 5"/>
    <property type="match status" value="1"/>
</dbReference>
<dbReference type="EMBL" id="CM000951">
    <property type="protein sequence ID" value="EFH28195.1"/>
    <property type="molecule type" value="Genomic_DNA"/>
</dbReference>
<dbReference type="InterPro" id="IPR015943">
    <property type="entry name" value="WD40/YVTN_repeat-like_dom_sf"/>
</dbReference>
<dbReference type="InterPro" id="IPR036322">
    <property type="entry name" value="WD40_repeat_dom_sf"/>
</dbReference>
<feature type="region of interest" description="Disordered" evidence="2">
    <location>
        <begin position="1"/>
        <end position="21"/>
    </location>
</feature>
<dbReference type="AlphaFoldDB" id="D6XBU0"/>
<keyword evidence="4" id="KW-1185">Reference proteome</keyword>
<evidence type="ECO:0000256" key="2">
    <source>
        <dbReference type="SAM" id="MobiDB-lite"/>
    </source>
</evidence>
<organism evidence="3 4">
    <name type="scientific">Streptomyces sviceus (strain ATCC 29083 / DSM 924 / JCM 4929 / NBRC 13980 / NCIMB 11184 / NRRL 5439 / UC 5370)</name>
    <dbReference type="NCBI Taxonomy" id="463191"/>
    <lineage>
        <taxon>Bacteria</taxon>
        <taxon>Bacillati</taxon>
        <taxon>Actinomycetota</taxon>
        <taxon>Actinomycetes</taxon>
        <taxon>Kitasatosporales</taxon>
        <taxon>Streptomycetaceae</taxon>
        <taxon>Streptomyces</taxon>
    </lineage>
</organism>
<sequence>MTVRQSGRKGRHMDLFRRGNRQTRARAAAAAARAAEWGGGPEGEALGDLHSFRDEVLALTALPPDVEILLTDLAVGWEDVTPELPALTVLPMMERRGLVALPRGGDGLRRITFPGRLHALISSHRTPEEIRAGHRRILARAVTLPPEGGHWWQLPVAETYLWHHLPWHIAAHDRAAAVRLVQNPRWQAAKVRVCGVAALRADLAMFDTPEIDAARRAVDRVAHRLERRACPDPVLRAGLLLDALVGEAVLRAEAELFRQELREEAPGRVATDLTSALVGVLPSPSYVKDVALAADGSWLVTASGHKASRIHDVADRSVRHVLGPTEGIHEVCAITPDGSRVITGDYDAARWWDAATGRRLRSVDGWTTQLALDPGGAWVATDTRPRPAVIDSTTYAIKRLGKESDYRTLVTAMACSPDGRTVAVGEQSGRIQLWDPASGKLRAELPTSPRSVYRLAFAPDGSWLAAVTLDGVRILGLPGGRERLHIPGSQPFAVGDGGRWLAVPGDTVRFHRTDTGELLGEFTPDHRGWDHRVRTSPDGRYLATWHLGSASILVWDARRLVP</sequence>
<dbReference type="eggNOG" id="COG2319">
    <property type="taxonomic scope" value="Bacteria"/>
</dbReference>
<dbReference type="Proteomes" id="UP000002785">
    <property type="component" value="Chromosome"/>
</dbReference>